<dbReference type="Gene3D" id="3.20.20.190">
    <property type="entry name" value="Phosphatidylinositol (PI) phosphodiesterase"/>
    <property type="match status" value="1"/>
</dbReference>
<evidence type="ECO:0000256" key="5">
    <source>
        <dbReference type="ARBA" id="ARBA00022801"/>
    </source>
</evidence>
<feature type="chain" id="PRO_5020850449" description="glycerophosphodiester phosphodiesterase" evidence="7">
    <location>
        <begin position="24"/>
        <end position="425"/>
    </location>
</feature>
<keyword evidence="4" id="KW-0319">Glycerol metabolism</keyword>
<keyword evidence="5" id="KW-0378">Hydrolase</keyword>
<dbReference type="Proteomes" id="UP000295717">
    <property type="component" value="Unassembled WGS sequence"/>
</dbReference>
<organism evidence="9 10">
    <name type="scientific">Thiobaca trueperi</name>
    <dbReference type="NCBI Taxonomy" id="127458"/>
    <lineage>
        <taxon>Bacteria</taxon>
        <taxon>Pseudomonadati</taxon>
        <taxon>Pseudomonadota</taxon>
        <taxon>Gammaproteobacteria</taxon>
        <taxon>Chromatiales</taxon>
        <taxon>Chromatiaceae</taxon>
        <taxon>Thiobaca</taxon>
    </lineage>
</organism>
<dbReference type="PANTHER" id="PTHR43620">
    <property type="entry name" value="GLYCEROPHOSPHORYL DIESTER PHOSPHODIESTERASE"/>
    <property type="match status" value="1"/>
</dbReference>
<accession>A0A4R3MS90</accession>
<dbReference type="GO" id="GO:0008889">
    <property type="term" value="F:glycerophosphodiester phosphodiesterase activity"/>
    <property type="evidence" value="ECO:0007669"/>
    <property type="project" value="UniProtKB-EC"/>
</dbReference>
<evidence type="ECO:0000313" key="9">
    <source>
        <dbReference type="EMBL" id="TCT19250.1"/>
    </source>
</evidence>
<evidence type="ECO:0000256" key="6">
    <source>
        <dbReference type="ARBA" id="ARBA00047512"/>
    </source>
</evidence>
<evidence type="ECO:0000256" key="7">
    <source>
        <dbReference type="SAM" id="SignalP"/>
    </source>
</evidence>
<dbReference type="GO" id="GO:0006071">
    <property type="term" value="P:glycerol metabolic process"/>
    <property type="evidence" value="ECO:0007669"/>
    <property type="project" value="UniProtKB-KW"/>
</dbReference>
<proteinExistence type="inferred from homology"/>
<keyword evidence="10" id="KW-1185">Reference proteome</keyword>
<dbReference type="InterPro" id="IPR030395">
    <property type="entry name" value="GP_PDE_dom"/>
</dbReference>
<evidence type="ECO:0000313" key="10">
    <source>
        <dbReference type="Proteomes" id="UP000295717"/>
    </source>
</evidence>
<feature type="domain" description="GP-PDE" evidence="8">
    <location>
        <begin position="78"/>
        <end position="389"/>
    </location>
</feature>
<keyword evidence="3 7" id="KW-0732">Signal</keyword>
<evidence type="ECO:0000259" key="8">
    <source>
        <dbReference type="PROSITE" id="PS51704"/>
    </source>
</evidence>
<evidence type="ECO:0000256" key="4">
    <source>
        <dbReference type="ARBA" id="ARBA00022798"/>
    </source>
</evidence>
<dbReference type="EC" id="3.1.4.46" evidence="2"/>
<dbReference type="InterPro" id="IPR017946">
    <property type="entry name" value="PLC-like_Pdiesterase_TIM-brl"/>
</dbReference>
<evidence type="ECO:0000256" key="3">
    <source>
        <dbReference type="ARBA" id="ARBA00022729"/>
    </source>
</evidence>
<dbReference type="GO" id="GO:0006629">
    <property type="term" value="P:lipid metabolic process"/>
    <property type="evidence" value="ECO:0007669"/>
    <property type="project" value="InterPro"/>
</dbReference>
<reference evidence="9 10" key="1">
    <citation type="submission" date="2019-03" db="EMBL/GenBank/DDBJ databases">
        <title>Genomic Encyclopedia of Type Strains, Phase IV (KMG-IV): sequencing the most valuable type-strain genomes for metagenomic binning, comparative biology and taxonomic classification.</title>
        <authorList>
            <person name="Goeker M."/>
        </authorList>
    </citation>
    <scope>NUCLEOTIDE SEQUENCE [LARGE SCALE GENOMIC DNA]</scope>
    <source>
        <strain evidence="9 10">DSM 13587</strain>
    </source>
</reference>
<evidence type="ECO:0000256" key="2">
    <source>
        <dbReference type="ARBA" id="ARBA00012247"/>
    </source>
</evidence>
<comment type="catalytic activity">
    <reaction evidence="6">
        <text>a sn-glycero-3-phosphodiester + H2O = an alcohol + sn-glycerol 3-phosphate + H(+)</text>
        <dbReference type="Rhea" id="RHEA:12969"/>
        <dbReference type="ChEBI" id="CHEBI:15377"/>
        <dbReference type="ChEBI" id="CHEBI:15378"/>
        <dbReference type="ChEBI" id="CHEBI:30879"/>
        <dbReference type="ChEBI" id="CHEBI:57597"/>
        <dbReference type="ChEBI" id="CHEBI:83408"/>
        <dbReference type="EC" id="3.1.4.46"/>
    </reaction>
</comment>
<comment type="caution">
    <text evidence="9">The sequence shown here is derived from an EMBL/GenBank/DDBJ whole genome shotgun (WGS) entry which is preliminary data.</text>
</comment>
<feature type="signal peptide" evidence="7">
    <location>
        <begin position="1"/>
        <end position="23"/>
    </location>
</feature>
<evidence type="ECO:0000256" key="1">
    <source>
        <dbReference type="ARBA" id="ARBA00007277"/>
    </source>
</evidence>
<sequence>MTNKTLSIAFALFAAIGMAVANAATDDESSATLDAASAASIKTIQLGPRPYYLVQGMDAGHLKSRLMACKDGPFQRTDFSIAHRGAALQIPEHTDIGYTAGAQMGAGIVECDVTFTADGELVCRHSECDLATTTNIVATPLNAKCTVPWTGPGQSPAVQCCTSDLTLDELKTLQPKMDASNPAAKTAEEFLGGTASWRTDLYTGRAKILTFKESVALNRKNGVKHTPELKGATHQDRVDDIFGSQEEYAQKLIDELKEAKVNPKDVWLQSFNKDDVLYWIQNAPAYGQQAVYLDSIDPTTNPAIPRLTLDELKALKKDGVRIVAPPMWALLDVNEAGQVVPSQYAKDIKKAGLAIIAWTFERSDLRQGASKGGWYYLFDPEGKAIKKDSDMYKALDVLAQQVKILGIFSDWPATVTYYANCMGLK</sequence>
<dbReference type="EMBL" id="SMAO01000009">
    <property type="protein sequence ID" value="TCT19250.1"/>
    <property type="molecule type" value="Genomic_DNA"/>
</dbReference>
<comment type="similarity">
    <text evidence="1">Belongs to the glycerophosphoryl diester phosphodiesterase family.</text>
</comment>
<dbReference type="Pfam" id="PF03009">
    <property type="entry name" value="GDPD"/>
    <property type="match status" value="1"/>
</dbReference>
<dbReference type="AlphaFoldDB" id="A0A4R3MS90"/>
<dbReference type="RefSeq" id="WP_165903456.1">
    <property type="nucleotide sequence ID" value="NZ_SMAO01000009.1"/>
</dbReference>
<dbReference type="PANTHER" id="PTHR43620:SF7">
    <property type="entry name" value="GLYCEROPHOSPHODIESTER PHOSPHODIESTERASE GDPD5-RELATED"/>
    <property type="match status" value="1"/>
</dbReference>
<gene>
    <name evidence="9" type="ORF">EDC35_109128</name>
</gene>
<protein>
    <recommendedName>
        <fullName evidence="2">glycerophosphodiester phosphodiesterase</fullName>
        <ecNumber evidence="2">3.1.4.46</ecNumber>
    </recommendedName>
</protein>
<name>A0A4R3MS90_9GAMM</name>
<dbReference type="SUPFAM" id="SSF51695">
    <property type="entry name" value="PLC-like phosphodiesterases"/>
    <property type="match status" value="1"/>
</dbReference>
<dbReference type="PROSITE" id="PS51704">
    <property type="entry name" value="GP_PDE"/>
    <property type="match status" value="1"/>
</dbReference>